<dbReference type="EMBL" id="CP073041">
    <property type="protein sequence ID" value="UXE60172.1"/>
    <property type="molecule type" value="Genomic_DNA"/>
</dbReference>
<dbReference type="AlphaFoldDB" id="A0A977KUK2"/>
<dbReference type="Proteomes" id="UP001065613">
    <property type="component" value="Chromosome"/>
</dbReference>
<dbReference type="KEGG" id="wna:KA717_31755"/>
<proteinExistence type="predicted"/>
<accession>A0A977KUK2</accession>
<gene>
    <name evidence="1" type="ORF">KA717_31755</name>
</gene>
<evidence type="ECO:0000313" key="1">
    <source>
        <dbReference type="EMBL" id="UXE60172.1"/>
    </source>
</evidence>
<organism evidence="1">
    <name type="scientific">Woronichinia naegeliana WA131</name>
    <dbReference type="NCBI Taxonomy" id="2824559"/>
    <lineage>
        <taxon>Bacteria</taxon>
        <taxon>Bacillati</taxon>
        <taxon>Cyanobacteriota</taxon>
        <taxon>Cyanophyceae</taxon>
        <taxon>Synechococcales</taxon>
        <taxon>Coelosphaeriaceae</taxon>
        <taxon>Woronichinia</taxon>
    </lineage>
</organism>
<reference evidence="1" key="1">
    <citation type="submission" date="2021-04" db="EMBL/GenBank/DDBJ databases">
        <title>Genome sequence of Woronichinia naegeliana from Washington state freshwater lake bloom.</title>
        <authorList>
            <person name="Dreher T.W."/>
        </authorList>
    </citation>
    <scope>NUCLEOTIDE SEQUENCE</scope>
    <source>
        <strain evidence="1">WA131</strain>
    </source>
</reference>
<sequence length="38" mass="4269">MTPMVMAKLPETSETVIAMNFLVMNLSTLLQKTKSKKL</sequence>
<name>A0A977KUK2_9CYAN</name>
<protein>
    <submittedName>
        <fullName evidence="1">Transposase</fullName>
    </submittedName>
</protein>